<sequence length="351" mass="38396">MITVRPGLPKDLPAVLGLINELAVFERCGKEVETTVEQMHRDAFERPEPVFRFFVAIDTSAASATAGSNAPQQASSSAAEDGTVVGTAIYFYTYSTWKGRCLYLEDLVITESRRRQGIGRHLFDAVMAQAKQDDVARVMWQVLDWNEPAICFYKSLSADLDSTWVNCRLASNKKRPASLSTQAAASFQSSQVNQQPAVAASAAAVSDEVRAQVQEAFELFNSSGRDAIDEKELELALSALGIDITKEAAKKLIADVDTEGSKTIKFADFSTYAIARLSERSIDDEIIKAFRLFDPENTGRITAKNLKHIATVLGEEASDQLLQDMIAEADSTHTGSVSQADFVRILKRAGL</sequence>
<dbReference type="PANTHER" id="PTHR10545:SF29">
    <property type="entry name" value="GH14572P-RELATED"/>
    <property type="match status" value="1"/>
</dbReference>
<protein>
    <submittedName>
        <fullName evidence="6">Uncharacterized protein</fullName>
    </submittedName>
</protein>
<dbReference type="PANTHER" id="PTHR10545">
    <property type="entry name" value="DIAMINE N-ACETYLTRANSFERASE"/>
    <property type="match status" value="1"/>
</dbReference>
<dbReference type="CDD" id="cd04301">
    <property type="entry name" value="NAT_SF"/>
    <property type="match status" value="1"/>
</dbReference>
<dbReference type="Gene3D" id="3.40.630.30">
    <property type="match status" value="1"/>
</dbReference>
<dbReference type="STRING" id="595528.A0A0D2VSQ0"/>
<dbReference type="PROSITE" id="PS51186">
    <property type="entry name" value="GNAT"/>
    <property type="match status" value="1"/>
</dbReference>
<evidence type="ECO:0000259" key="4">
    <source>
        <dbReference type="PROSITE" id="PS50222"/>
    </source>
</evidence>
<evidence type="ECO:0000259" key="5">
    <source>
        <dbReference type="PROSITE" id="PS51186"/>
    </source>
</evidence>
<dbReference type="SMART" id="SM00054">
    <property type="entry name" value="EFh"/>
    <property type="match status" value="4"/>
</dbReference>
<reference evidence="7" key="1">
    <citation type="submission" date="2011-02" db="EMBL/GenBank/DDBJ databases">
        <title>The Genome Sequence of Capsaspora owczarzaki ATCC 30864.</title>
        <authorList>
            <person name="Russ C."/>
            <person name="Cuomo C."/>
            <person name="Burger G."/>
            <person name="Gray M.W."/>
            <person name="Holland P.W.H."/>
            <person name="King N."/>
            <person name="Lang F.B.F."/>
            <person name="Roger A.J."/>
            <person name="Ruiz-Trillo I."/>
            <person name="Young S.K."/>
            <person name="Zeng Q."/>
            <person name="Gargeya S."/>
            <person name="Alvarado L."/>
            <person name="Berlin A."/>
            <person name="Chapman S.B."/>
            <person name="Chen Z."/>
            <person name="Freedman E."/>
            <person name="Gellesch M."/>
            <person name="Goldberg J."/>
            <person name="Griggs A."/>
            <person name="Gujja S."/>
            <person name="Heilman E."/>
            <person name="Heiman D."/>
            <person name="Howarth C."/>
            <person name="Mehta T."/>
            <person name="Neiman D."/>
            <person name="Pearson M."/>
            <person name="Roberts A."/>
            <person name="Saif S."/>
            <person name="Shea T."/>
            <person name="Shenoy N."/>
            <person name="Sisk P."/>
            <person name="Stolte C."/>
            <person name="Sykes S."/>
            <person name="White J."/>
            <person name="Yandava C."/>
            <person name="Haas B."/>
            <person name="Nusbaum C."/>
            <person name="Birren B."/>
        </authorList>
    </citation>
    <scope>NUCLEOTIDE SEQUENCE</scope>
    <source>
        <strain evidence="7">ATCC 30864</strain>
    </source>
</reference>
<dbReference type="SUPFAM" id="SSF55729">
    <property type="entry name" value="Acyl-CoA N-acyltransferases (Nat)"/>
    <property type="match status" value="1"/>
</dbReference>
<dbReference type="GO" id="GO:0008080">
    <property type="term" value="F:N-acetyltransferase activity"/>
    <property type="evidence" value="ECO:0007669"/>
    <property type="project" value="UniProtKB-ARBA"/>
</dbReference>
<feature type="domain" description="EF-hand" evidence="4">
    <location>
        <begin position="281"/>
        <end position="316"/>
    </location>
</feature>
<keyword evidence="7" id="KW-1185">Reference proteome</keyword>
<dbReference type="InterPro" id="IPR011992">
    <property type="entry name" value="EF-hand-dom_pair"/>
</dbReference>
<feature type="domain" description="EF-hand" evidence="4">
    <location>
        <begin position="208"/>
        <end position="243"/>
    </location>
</feature>
<keyword evidence="3" id="KW-0012">Acyltransferase</keyword>
<dbReference type="EMBL" id="KE346366">
    <property type="protein sequence ID" value="KJE94147.1"/>
    <property type="molecule type" value="Genomic_DNA"/>
</dbReference>
<dbReference type="CDD" id="cd00051">
    <property type="entry name" value="EFh"/>
    <property type="match status" value="2"/>
</dbReference>
<dbReference type="Pfam" id="PF13499">
    <property type="entry name" value="EF-hand_7"/>
    <property type="match status" value="2"/>
</dbReference>
<gene>
    <name evidence="6" type="ORF">CAOG_009797</name>
</gene>
<dbReference type="PhylomeDB" id="A0A0D2VSQ0"/>
<dbReference type="GO" id="GO:0005509">
    <property type="term" value="F:calcium ion binding"/>
    <property type="evidence" value="ECO:0007669"/>
    <property type="project" value="InterPro"/>
</dbReference>
<dbReference type="PROSITE" id="PS50222">
    <property type="entry name" value="EF_HAND_2"/>
    <property type="match status" value="2"/>
</dbReference>
<dbReference type="OrthoDB" id="7305308at2759"/>
<evidence type="ECO:0000256" key="1">
    <source>
        <dbReference type="ARBA" id="ARBA00008694"/>
    </source>
</evidence>
<dbReference type="InParanoid" id="A0A0D2VSQ0"/>
<dbReference type="AlphaFoldDB" id="A0A0D2VSQ0"/>
<name>A0A0D2VSQ0_CAPO3</name>
<dbReference type="InterPro" id="IPR000182">
    <property type="entry name" value="GNAT_dom"/>
</dbReference>
<proteinExistence type="inferred from homology"/>
<dbReference type="eggNOG" id="KOG3216">
    <property type="taxonomic scope" value="Eukaryota"/>
</dbReference>
<dbReference type="Proteomes" id="UP000008743">
    <property type="component" value="Unassembled WGS sequence"/>
</dbReference>
<accession>A0A0D2VSQ0</accession>
<evidence type="ECO:0000313" key="7">
    <source>
        <dbReference type="Proteomes" id="UP000008743"/>
    </source>
</evidence>
<keyword evidence="2" id="KW-0808">Transferase</keyword>
<dbReference type="InterPro" id="IPR002048">
    <property type="entry name" value="EF_hand_dom"/>
</dbReference>
<dbReference type="Pfam" id="PF00583">
    <property type="entry name" value="Acetyltransf_1"/>
    <property type="match status" value="1"/>
</dbReference>
<dbReference type="Gene3D" id="1.10.238.10">
    <property type="entry name" value="EF-hand"/>
    <property type="match status" value="1"/>
</dbReference>
<evidence type="ECO:0000313" key="6">
    <source>
        <dbReference type="EMBL" id="KJE94147.1"/>
    </source>
</evidence>
<evidence type="ECO:0000256" key="2">
    <source>
        <dbReference type="ARBA" id="ARBA00022679"/>
    </source>
</evidence>
<dbReference type="InterPro" id="IPR016181">
    <property type="entry name" value="Acyl_CoA_acyltransferase"/>
</dbReference>
<dbReference type="SUPFAM" id="SSF47473">
    <property type="entry name" value="EF-hand"/>
    <property type="match status" value="1"/>
</dbReference>
<evidence type="ECO:0000256" key="3">
    <source>
        <dbReference type="ARBA" id="ARBA00023315"/>
    </source>
</evidence>
<feature type="domain" description="N-acetyltransferase" evidence="5">
    <location>
        <begin position="2"/>
        <end position="176"/>
    </location>
</feature>
<dbReference type="FunFam" id="3.40.630.30:FF:000064">
    <property type="entry name" value="GNAT family acetyltransferase"/>
    <property type="match status" value="1"/>
</dbReference>
<dbReference type="InterPro" id="IPR051016">
    <property type="entry name" value="Diverse_Substrate_AcTransf"/>
</dbReference>
<dbReference type="FunFam" id="1.10.238.10:FF:000001">
    <property type="entry name" value="Calmodulin 1"/>
    <property type="match status" value="1"/>
</dbReference>
<comment type="similarity">
    <text evidence="1">Belongs to the acetyltransferase family.</text>
</comment>
<organism evidence="6 7">
    <name type="scientific">Capsaspora owczarzaki (strain ATCC 30864)</name>
    <dbReference type="NCBI Taxonomy" id="595528"/>
    <lineage>
        <taxon>Eukaryota</taxon>
        <taxon>Filasterea</taxon>
        <taxon>Capsaspora</taxon>
    </lineage>
</organism>